<comment type="caution">
    <text evidence="4">The sequence shown here is derived from an EMBL/GenBank/DDBJ whole genome shotgun (WGS) entry which is preliminary data.</text>
</comment>
<evidence type="ECO:0000259" key="2">
    <source>
        <dbReference type="Pfam" id="PF17803"/>
    </source>
</evidence>
<feature type="domain" description="RapA2 cadherin-like" evidence="2">
    <location>
        <begin position="1135"/>
        <end position="1196"/>
    </location>
</feature>
<dbReference type="PANTHER" id="PTHR39431:SF1">
    <property type="entry name" value="FRPA_C-RELATED PROTEIN"/>
    <property type="match status" value="1"/>
</dbReference>
<dbReference type="RefSeq" id="WP_210808876.1">
    <property type="nucleotide sequence ID" value="NZ_JAGQDG010000003.1"/>
</dbReference>
<evidence type="ECO:0000256" key="1">
    <source>
        <dbReference type="SAM" id="MobiDB-lite"/>
    </source>
</evidence>
<dbReference type="InterPro" id="IPR018247">
    <property type="entry name" value="EF_Hand_1_Ca_BS"/>
</dbReference>
<feature type="region of interest" description="Disordered" evidence="1">
    <location>
        <begin position="312"/>
        <end position="339"/>
    </location>
</feature>
<feature type="domain" description="Bacterial Ig-like" evidence="3">
    <location>
        <begin position="310"/>
        <end position="402"/>
    </location>
</feature>
<dbReference type="NCBIfam" id="NF012211">
    <property type="entry name" value="tand_rpt_95"/>
    <property type="match status" value="3"/>
</dbReference>
<dbReference type="Pfam" id="PF17803">
    <property type="entry name" value="Cadherin_4"/>
    <property type="match status" value="1"/>
</dbReference>
<organism evidence="4 5">
    <name type="scientific">Ideonella paludis</name>
    <dbReference type="NCBI Taxonomy" id="1233411"/>
    <lineage>
        <taxon>Bacteria</taxon>
        <taxon>Pseudomonadati</taxon>
        <taxon>Pseudomonadota</taxon>
        <taxon>Betaproteobacteria</taxon>
        <taxon>Burkholderiales</taxon>
        <taxon>Sphaerotilaceae</taxon>
        <taxon>Ideonella</taxon>
    </lineage>
</organism>
<dbReference type="Gene3D" id="2.60.40.3440">
    <property type="match status" value="2"/>
</dbReference>
<dbReference type="Pfam" id="PF17963">
    <property type="entry name" value="Big_9"/>
    <property type="match status" value="3"/>
</dbReference>
<dbReference type="SUPFAM" id="SSF141072">
    <property type="entry name" value="CalX-like"/>
    <property type="match status" value="1"/>
</dbReference>
<dbReference type="InterPro" id="IPR038081">
    <property type="entry name" value="CalX-like_sf"/>
</dbReference>
<dbReference type="Pfam" id="PF19077">
    <property type="entry name" value="Big_13"/>
    <property type="match status" value="1"/>
</dbReference>
<dbReference type="NCBIfam" id="TIGR01965">
    <property type="entry name" value="VCBS_repeat"/>
    <property type="match status" value="1"/>
</dbReference>
<dbReference type="InterPro" id="IPR010221">
    <property type="entry name" value="VCBS_dom"/>
</dbReference>
<evidence type="ECO:0000313" key="5">
    <source>
        <dbReference type="Proteomes" id="UP000672097"/>
    </source>
</evidence>
<sequence length="1845" mass="191267">MSITPIESWIRPADERFSIYQGHTQRITPEDLVGNDTGLNGSVISLRSVGQPAHGSLVLHSDGSYAYSPAPGYVGADSFSYTVQDQFGNTCTETVHINVCPPDPIPVPNEAPVVMDEFVNVQAGTPVSAHESALLANDSDPDGNPLSIQSVGQPAHGTLSRAPDGTLTYTADANYVGEDSFTYLVSDGQGGLTQGTVHLQVAASANRPPVVMGEEAALRAGSAVSAPESLLLANDSDPEGGPLSIVPTGYGQPTHGTLSRAADGTLTYQPNAGYVGDDSFTYTVSDAQGNTSQGTVTLHVGPGMAAPTITTVDDNVGSTQGNVSKGGSTDDTTPTLGGTAEPLARVDVYDGSTLIGTTQANAQGQWTLTPSTPLAAGPHNFQVRATAADGARADSSPYDITVVMDAPLEAPVVQLTDDANNDGLLTRDELAGATRVDVRVDLPDTIRVGDLVEVKDNAGHGVSKRVVQADVDSGSIAFAGAFPLPASGATLVVTAQITDTSNKVSPMAEDRVIFNGNFSPIGSDDAAPVRALAAPVATFLAMSQDSGSVLPGGQTWRTSDGDAGRGVYGLLTDLLAPGMKVQVSSSDHPGVWFDAVISADGRHWTAVDAQAHNKDWTYNARVVDASGQAVSPTVSQDVIYEGGEAKAPTIEGFDALHYSPFSGYLPIDSQPAIGSTTDATRLAIKGHAANGAASAGNTITVYDNGTDHPIGSTTVQADGSWILDLRDSRDFANGGRTHNFYAQETNASGEAGAWSNKADLKIVNQAGTTKESFAYMDLAAANSSGTHTGSLGTIDGSVEFTAISSDKTNNGVVDRSASVNSSFHSLWFGDKPTGFHGAAVMVSEGASLTLNFSKPVTDPNLFFQQLSADLSVTATDAKGNTFNPTLYQVSDNGSLGEVSGNLLLGAGRYGQGLIGLSGDIVSITLTQTGSSNPYLFPYFVQLGQRLPTVGVDPGADDGSITPGALVNDTQGNDVLSFASQAELDSALAQGLDAGAGTDTLRLSGSDMRLNLSLHSSTPGVAATLNNVERFELGTGARNTLEMSINDVLAQGRTDAFVANGKTQVMVNGDSSDTLSLTPLVSHGGDAGQWLRVGTVQVNGSSYVVFEHSALQAQVLAQQGLRVQVPAEPGTPAARADLPINTGNVLANDSDPDGRQADLRVAGVDNNPSVTPGENLGTRLAGQYGHLTLNADGSYSYVADKSFGLTAPAVDVFYYLPKDAEGQSAVQPSRLNFNVQPVQANVEAVSAPEAVVEGHALTYTVQTSDAAVPTALLLELMSGTATVGQDTQGPLQVNLGQGWVDVAGGLVTLPAQTTSFQVRVATVDDSTFEQAEALSLKVVSANGSSATGAGRVMDNDLSGTASGTEDMPLTLSWADFGLNQLAAALPKLMISALPADGLLQHEVDGRWRLVQVGEEVSRTDIDAGKLRFVPDGQESGVDAYQRSGVGNKLSDYAQFKFTAYGADGSTHTDSTMTIDIAPKADLGTLSLAPMQTNMAPNVSVFTLLVDGSSPDQDGSERLLVSFRVFGEVTVGSGPANPYWSPMTPDADGRYWAAPGTQIQVAGKLDNFGNMSSWSVAFDLHVREVNLTGDVLDEVIIPATGSFVSVWWQWTGGCPLVLDLDGNGVQTVGLEQGVNFDVLDEGQASNVGWTDGRDGLLALDRNGNGRIDDGSELFGQGTTLADGRKAADGFVALAEADDNGDGLINAQDAVFAQLQVWVDGNLDGQTQAGELKGLGELGIVAFNLKAEAGTEVQHGNLLGLVSDYTTADGQRHDLVDVWFEAGPTAAAPQPLAAADLLQAPSPLEQAAAAEAPATGQGPSAEQLELVAHHGLRHTGLHLDAQLQHLMH</sequence>
<dbReference type="InterPro" id="IPR013783">
    <property type="entry name" value="Ig-like_fold"/>
</dbReference>
<dbReference type="PANTHER" id="PTHR39431">
    <property type="entry name" value="FRPA/C-RELATED PROTEIN"/>
    <property type="match status" value="1"/>
</dbReference>
<proteinExistence type="predicted"/>
<dbReference type="EMBL" id="JAGQDG010000003">
    <property type="protein sequence ID" value="MBQ0935707.1"/>
    <property type="molecule type" value="Genomic_DNA"/>
</dbReference>
<accession>A0ABS5DX31</accession>
<feature type="compositionally biased region" description="Polar residues" evidence="1">
    <location>
        <begin position="312"/>
        <end position="336"/>
    </location>
</feature>
<name>A0ABS5DX31_9BURK</name>
<evidence type="ECO:0000313" key="4">
    <source>
        <dbReference type="EMBL" id="MBQ0935707.1"/>
    </source>
</evidence>
<evidence type="ECO:0000259" key="3">
    <source>
        <dbReference type="Pfam" id="PF19077"/>
    </source>
</evidence>
<dbReference type="Gene3D" id="2.60.40.10">
    <property type="entry name" value="Immunoglobulins"/>
    <property type="match status" value="2"/>
</dbReference>
<dbReference type="InterPro" id="IPR044016">
    <property type="entry name" value="Big_13"/>
</dbReference>
<protein>
    <submittedName>
        <fullName evidence="4">Tandem-95 repeat protein</fullName>
    </submittedName>
</protein>
<keyword evidence="5" id="KW-1185">Reference proteome</keyword>
<dbReference type="PROSITE" id="PS00018">
    <property type="entry name" value="EF_HAND_1"/>
    <property type="match status" value="1"/>
</dbReference>
<dbReference type="Proteomes" id="UP000672097">
    <property type="component" value="Unassembled WGS sequence"/>
</dbReference>
<gene>
    <name evidence="4" type="ORF">KAK11_10230</name>
</gene>
<reference evidence="4 5" key="1">
    <citation type="submission" date="2021-04" db="EMBL/GenBank/DDBJ databases">
        <title>The genome sequence of type strain Ideonella paludis KCTC 32238.</title>
        <authorList>
            <person name="Liu Y."/>
        </authorList>
    </citation>
    <scope>NUCLEOTIDE SEQUENCE [LARGE SCALE GENOMIC DNA]</scope>
    <source>
        <strain evidence="4 5">KCTC 32238</strain>
    </source>
</reference>
<dbReference type="Gene3D" id="2.60.40.2030">
    <property type="match status" value="1"/>
</dbReference>
<dbReference type="Gene3D" id="2.60.40.2810">
    <property type="match status" value="1"/>
</dbReference>
<dbReference type="InterPro" id="IPR040853">
    <property type="entry name" value="RapA2_cadherin-like"/>
</dbReference>